<sequence length="42" mass="4925">MRWLRLFTRITYQSELIGIRALAAFVQLELFGVYVMTFQKGG</sequence>
<dbReference type="PATRIC" id="fig|1354253.4.peg.1918"/>
<accession>A0A1B7I0N4</accession>
<protein>
    <submittedName>
        <fullName evidence="2">Uncharacterized protein</fullName>
    </submittedName>
</protein>
<gene>
    <name evidence="2" type="ORF">M977_01882</name>
</gene>
<dbReference type="EMBL" id="LXEP01000017">
    <property type="protein sequence ID" value="OAT21677.1"/>
    <property type="molecule type" value="Genomic_DNA"/>
</dbReference>
<evidence type="ECO:0000313" key="2">
    <source>
        <dbReference type="EMBL" id="OAT21677.1"/>
    </source>
</evidence>
<evidence type="ECO:0000256" key="1">
    <source>
        <dbReference type="SAM" id="Phobius"/>
    </source>
</evidence>
<keyword evidence="1" id="KW-0472">Membrane</keyword>
<evidence type="ECO:0000313" key="3">
    <source>
        <dbReference type="Proteomes" id="UP000078504"/>
    </source>
</evidence>
<keyword evidence="1" id="KW-1133">Transmembrane helix</keyword>
<dbReference type="Proteomes" id="UP000078504">
    <property type="component" value="Unassembled WGS sequence"/>
</dbReference>
<organism evidence="2 3">
    <name type="scientific">Buttiauxella gaviniae ATCC 51604</name>
    <dbReference type="NCBI Taxonomy" id="1354253"/>
    <lineage>
        <taxon>Bacteria</taxon>
        <taxon>Pseudomonadati</taxon>
        <taxon>Pseudomonadota</taxon>
        <taxon>Gammaproteobacteria</taxon>
        <taxon>Enterobacterales</taxon>
        <taxon>Enterobacteriaceae</taxon>
        <taxon>Buttiauxella</taxon>
    </lineage>
</organism>
<name>A0A1B7I0N4_9ENTR</name>
<keyword evidence="1" id="KW-0812">Transmembrane</keyword>
<comment type="caution">
    <text evidence="2">The sequence shown here is derived from an EMBL/GenBank/DDBJ whole genome shotgun (WGS) entry which is preliminary data.</text>
</comment>
<reference evidence="2 3" key="1">
    <citation type="submission" date="2016-04" db="EMBL/GenBank/DDBJ databases">
        <title>ATOL: Assembling a taxonomically balanced genome-scale reconstruction of the evolutionary history of the Enterobacteriaceae.</title>
        <authorList>
            <person name="Plunkett G.III."/>
            <person name="Neeno-Eckwall E.C."/>
            <person name="Glasner J.D."/>
            <person name="Perna N.T."/>
        </authorList>
    </citation>
    <scope>NUCLEOTIDE SEQUENCE [LARGE SCALE GENOMIC DNA]</scope>
    <source>
        <strain evidence="2 3">ATCC 51604</strain>
    </source>
</reference>
<proteinExistence type="predicted"/>
<feature type="transmembrane region" description="Helical" evidence="1">
    <location>
        <begin position="21"/>
        <end position="39"/>
    </location>
</feature>
<dbReference type="AlphaFoldDB" id="A0A1B7I0N4"/>